<evidence type="ECO:0000313" key="5">
    <source>
        <dbReference type="EMBL" id="MCX2979315.1"/>
    </source>
</evidence>
<dbReference type="Gene3D" id="3.40.50.720">
    <property type="entry name" value="NAD(P)-binding Rossmann-like Domain"/>
    <property type="match status" value="1"/>
</dbReference>
<dbReference type="Proteomes" id="UP001143362">
    <property type="component" value="Unassembled WGS sequence"/>
</dbReference>
<reference evidence="5" key="1">
    <citation type="submission" date="2019-02" db="EMBL/GenBank/DDBJ databases">
        <authorList>
            <person name="Li S.-H."/>
        </authorList>
    </citation>
    <scope>NUCLEOTIDE SEQUENCE</scope>
    <source>
        <strain evidence="5">IMCC14734</strain>
    </source>
</reference>
<dbReference type="EMBL" id="SHNN01000001">
    <property type="protein sequence ID" value="MCX2979315.1"/>
    <property type="molecule type" value="Genomic_DNA"/>
</dbReference>
<dbReference type="Pfam" id="PF19328">
    <property type="entry name" value="DAP_DH_C"/>
    <property type="match status" value="1"/>
</dbReference>
<comment type="caution">
    <text evidence="5">The sequence shown here is derived from an EMBL/GenBank/DDBJ whole genome shotgun (WGS) entry which is preliminary data.</text>
</comment>
<dbReference type="InterPro" id="IPR045760">
    <property type="entry name" value="DAP_DH_C"/>
</dbReference>
<name>A0ABT3TAP6_9GAMM</name>
<dbReference type="InterPro" id="IPR036291">
    <property type="entry name" value="NAD(P)-bd_dom_sf"/>
</dbReference>
<keyword evidence="1" id="KW-0521">NADP</keyword>
<evidence type="ECO:0000256" key="2">
    <source>
        <dbReference type="ARBA" id="ARBA00023002"/>
    </source>
</evidence>
<evidence type="ECO:0000259" key="3">
    <source>
        <dbReference type="Pfam" id="PF01113"/>
    </source>
</evidence>
<dbReference type="Pfam" id="PF01113">
    <property type="entry name" value="DapB_N"/>
    <property type="match status" value="1"/>
</dbReference>
<evidence type="ECO:0000256" key="1">
    <source>
        <dbReference type="ARBA" id="ARBA00022857"/>
    </source>
</evidence>
<proteinExistence type="predicted"/>
<protein>
    <submittedName>
        <fullName evidence="5">Dihydrodipicolinate reductase</fullName>
    </submittedName>
</protein>
<feature type="domain" description="2,4-diaminopentanoate dehydrogenase C-terminal" evidence="4">
    <location>
        <begin position="139"/>
        <end position="344"/>
    </location>
</feature>
<dbReference type="InterPro" id="IPR000846">
    <property type="entry name" value="DapB_N"/>
</dbReference>
<dbReference type="CDD" id="cd24146">
    <property type="entry name" value="nat-AmDH_N_like"/>
    <property type="match status" value="1"/>
</dbReference>
<keyword evidence="2" id="KW-0560">Oxidoreductase</keyword>
<dbReference type="RefSeq" id="WP_279243318.1">
    <property type="nucleotide sequence ID" value="NZ_SHNN01000001.1"/>
</dbReference>
<evidence type="ECO:0000313" key="6">
    <source>
        <dbReference type="Proteomes" id="UP001143362"/>
    </source>
</evidence>
<accession>A0ABT3TAP6</accession>
<evidence type="ECO:0000259" key="4">
    <source>
        <dbReference type="Pfam" id="PF19328"/>
    </source>
</evidence>
<keyword evidence="6" id="KW-1185">Reference proteome</keyword>
<gene>
    <name evidence="5" type="ORF">EYC98_00370</name>
</gene>
<dbReference type="SUPFAM" id="SSF51735">
    <property type="entry name" value="NAD(P)-binding Rossmann-fold domains"/>
    <property type="match status" value="1"/>
</dbReference>
<sequence>MTYRVIQWATGGVGKAAIEAVLDHPQLELVGCWVHSEAKHGMDVGEIIGTGPMGVVATSNKADILALDADCVVYTPLFPNEQEVIDLLSSGKSVVTSVGWVYPFDALDTQPLDAACKTGNSALHGTGIHPGGMTERFPLTLSALTRGITHVRIDEYSDIRTYGAPDVVRDMMLFGHTPEAARQSPMVKFMGTGFMQSIDMVAHELGFKLDADKRTIHDISVATAAIDSPIGIIEPGQVAGQKFTWEGLVNGEAVISASVCWLMGEEHLEEGWGFGPEGPRYEIAIQGDPDMSMTVHGCHPASVEAGLLRNEGVVVTALHCVSAIPYVCAAGPGIKSYLDLPLISGRAAPHFQE</sequence>
<feature type="domain" description="Dihydrodipicolinate reductase N-terminal" evidence="3">
    <location>
        <begin position="9"/>
        <end position="73"/>
    </location>
</feature>
<organism evidence="5 6">
    <name type="scientific">Candidatus Litorirhabdus singularis</name>
    <dbReference type="NCBI Taxonomy" id="2518993"/>
    <lineage>
        <taxon>Bacteria</taxon>
        <taxon>Pseudomonadati</taxon>
        <taxon>Pseudomonadota</taxon>
        <taxon>Gammaproteobacteria</taxon>
        <taxon>Cellvibrionales</taxon>
        <taxon>Halieaceae</taxon>
        <taxon>Candidatus Litorirhabdus</taxon>
    </lineage>
</organism>